<keyword evidence="1 4" id="KW-0349">Heme</keyword>
<dbReference type="GO" id="GO:0020037">
    <property type="term" value="F:heme binding"/>
    <property type="evidence" value="ECO:0007669"/>
    <property type="project" value="InterPro"/>
</dbReference>
<evidence type="ECO:0000313" key="7">
    <source>
        <dbReference type="EMBL" id="TWT37291.1"/>
    </source>
</evidence>
<dbReference type="NCBIfam" id="TIGR02603">
    <property type="entry name" value="CxxCH_TIGR02603"/>
    <property type="match status" value="1"/>
</dbReference>
<dbReference type="Gene3D" id="1.10.760.10">
    <property type="entry name" value="Cytochrome c-like domain"/>
    <property type="match status" value="1"/>
</dbReference>
<dbReference type="GO" id="GO:0046872">
    <property type="term" value="F:metal ion binding"/>
    <property type="evidence" value="ECO:0007669"/>
    <property type="project" value="UniProtKB-KW"/>
</dbReference>
<gene>
    <name evidence="7" type="ORF">KOR34_22390</name>
</gene>
<feature type="chain" id="PRO_5023130430" evidence="5">
    <location>
        <begin position="22"/>
        <end position="824"/>
    </location>
</feature>
<keyword evidence="2 4" id="KW-0479">Metal-binding</keyword>
<organism evidence="7 8">
    <name type="scientific">Posidoniimonas corsicana</name>
    <dbReference type="NCBI Taxonomy" id="1938618"/>
    <lineage>
        <taxon>Bacteria</taxon>
        <taxon>Pseudomonadati</taxon>
        <taxon>Planctomycetota</taxon>
        <taxon>Planctomycetia</taxon>
        <taxon>Pirellulales</taxon>
        <taxon>Lacipirellulaceae</taxon>
        <taxon>Posidoniimonas</taxon>
    </lineage>
</organism>
<evidence type="ECO:0000256" key="5">
    <source>
        <dbReference type="SAM" id="SignalP"/>
    </source>
</evidence>
<dbReference type="RefSeq" id="WP_146564635.1">
    <property type="nucleotide sequence ID" value="NZ_SIHJ01000001.1"/>
</dbReference>
<comment type="caution">
    <text evidence="7">The sequence shown here is derived from an EMBL/GenBank/DDBJ whole genome shotgun (WGS) entry which is preliminary data.</text>
</comment>
<feature type="domain" description="Cytochrome c" evidence="6">
    <location>
        <begin position="687"/>
        <end position="824"/>
    </location>
</feature>
<sequence length="824" mass="89897" precursor="true">MKPLLAWIAAALTAAATPSVALCAEAYAGLLSDVLIRPGYELQLVHRVDPKTEGSWVSLTAVGDGRLVASAQFGGLFVITPSADASDTVVERLPLEIGMAQGMCVLDGDLYVMVNSTGDAASGLYRARDTTGDGLWDQAELLRELPASGEHGPHAVIPAPDGRSLLVACGNITPPTDFAWSRPPRVWADDAIVPRIDDPLRSFANLREPGGWIAQVSLDGQDWRLFAMGFRNQYDIAFNWRGDLFTFDSDNEYDIDTPWYRPTRVCHVVSGGEFGWRHGTGKWPAYYEDSVAPLLEVGPGSPTGVAFGAGTSFPFPDSAALFVGDWSHGRVFLVNVSSDGAGYRASVEPFLSASPLPVTDLAVNAADGALYLTTGGRRVGSALWRVVYVGFDDPADAPPTLPPAPAPAVDLIALRQELERYHTADGAQDPTALDAVWPYLGHEDRRIRYAARVAVELQPAESWLERAYNEDDPRIRPYALLAATRHQSVDPPHRLYEAFRDTDFASLPREQQLAFLRAVGVSHLRYGPPELPTRRAIVAKFADAFPSGAAVLDRELAAFLLAVGYPPAVAPTVKLMEESPLASERMHYALALCQADRGWTPELRRRYYRVLNEVLAAGRNRSMQAYAERIAARADENLDDEGRAAVADLIAARDSLAPAPTVAARPFVRRWTVDEVVAATPAAGADVDLARGRRLFAEAQCFNCHRFRGEGGAVGPDLTAVGRRFSVRDLATALVDPNATISDQYRQTAFDIDGRTIVGRVVNLNKQEVMIATDFTDPKHYQTFQADDIEDRYPSRNSPMPAGLLDVLDESELRDLLAYLMSQE</sequence>
<dbReference type="InterPro" id="IPR036909">
    <property type="entry name" value="Cyt_c-like_dom_sf"/>
</dbReference>
<reference evidence="7 8" key="1">
    <citation type="submission" date="2019-02" db="EMBL/GenBank/DDBJ databases">
        <title>Deep-cultivation of Planctomycetes and their phenomic and genomic characterization uncovers novel biology.</title>
        <authorList>
            <person name="Wiegand S."/>
            <person name="Jogler M."/>
            <person name="Boedeker C."/>
            <person name="Pinto D."/>
            <person name="Vollmers J."/>
            <person name="Rivas-Marin E."/>
            <person name="Kohn T."/>
            <person name="Peeters S.H."/>
            <person name="Heuer A."/>
            <person name="Rast P."/>
            <person name="Oberbeckmann S."/>
            <person name="Bunk B."/>
            <person name="Jeske O."/>
            <person name="Meyerdierks A."/>
            <person name="Storesund J.E."/>
            <person name="Kallscheuer N."/>
            <person name="Luecker S."/>
            <person name="Lage O.M."/>
            <person name="Pohl T."/>
            <person name="Merkel B.J."/>
            <person name="Hornburger P."/>
            <person name="Mueller R.-W."/>
            <person name="Bruemmer F."/>
            <person name="Labrenz M."/>
            <person name="Spormann A.M."/>
            <person name="Op Den Camp H."/>
            <person name="Overmann J."/>
            <person name="Amann R."/>
            <person name="Jetten M.S.M."/>
            <person name="Mascher T."/>
            <person name="Medema M.H."/>
            <person name="Devos D.P."/>
            <person name="Kaster A.-K."/>
            <person name="Ovreas L."/>
            <person name="Rohde M."/>
            <person name="Galperin M.Y."/>
            <person name="Jogler C."/>
        </authorList>
    </citation>
    <scope>NUCLEOTIDE SEQUENCE [LARGE SCALE GENOMIC DNA]</scope>
    <source>
        <strain evidence="7 8">KOR34</strain>
    </source>
</reference>
<dbReference type="OrthoDB" id="223239at2"/>
<dbReference type="Pfam" id="PF00034">
    <property type="entry name" value="Cytochrom_C"/>
    <property type="match status" value="1"/>
</dbReference>
<name>A0A5C5VGR0_9BACT</name>
<dbReference type="InterPro" id="IPR011042">
    <property type="entry name" value="6-blade_b-propeller_TolB-like"/>
</dbReference>
<dbReference type="InterPro" id="IPR011041">
    <property type="entry name" value="Quinoprot_gluc/sorb_DH_b-prop"/>
</dbReference>
<keyword evidence="5" id="KW-0732">Signal</keyword>
<keyword evidence="3 4" id="KW-0408">Iron</keyword>
<dbReference type="Proteomes" id="UP000316714">
    <property type="component" value="Unassembled WGS sequence"/>
</dbReference>
<accession>A0A5C5VGR0</accession>
<dbReference type="GO" id="GO:0009055">
    <property type="term" value="F:electron transfer activity"/>
    <property type="evidence" value="ECO:0007669"/>
    <property type="project" value="InterPro"/>
</dbReference>
<dbReference type="InterPro" id="IPR013427">
    <property type="entry name" value="Haem-bd_dom_put"/>
</dbReference>
<evidence type="ECO:0000256" key="4">
    <source>
        <dbReference type="PROSITE-ProRule" id="PRU00433"/>
    </source>
</evidence>
<dbReference type="Gene3D" id="2.120.10.30">
    <property type="entry name" value="TolB, C-terminal domain"/>
    <property type="match status" value="1"/>
</dbReference>
<dbReference type="PANTHER" id="PTHR33546">
    <property type="entry name" value="LARGE, MULTIFUNCTIONAL SECRETED PROTEIN-RELATED"/>
    <property type="match status" value="1"/>
</dbReference>
<evidence type="ECO:0000256" key="2">
    <source>
        <dbReference type="ARBA" id="ARBA00022723"/>
    </source>
</evidence>
<dbReference type="SUPFAM" id="SSF46626">
    <property type="entry name" value="Cytochrome c"/>
    <property type="match status" value="1"/>
</dbReference>
<dbReference type="EMBL" id="SIHJ01000001">
    <property type="protein sequence ID" value="TWT37291.1"/>
    <property type="molecule type" value="Genomic_DNA"/>
</dbReference>
<dbReference type="InterPro" id="IPR009056">
    <property type="entry name" value="Cyt_c-like_dom"/>
</dbReference>
<dbReference type="AlphaFoldDB" id="A0A5C5VGR0"/>
<evidence type="ECO:0000259" key="6">
    <source>
        <dbReference type="PROSITE" id="PS51007"/>
    </source>
</evidence>
<evidence type="ECO:0000313" key="8">
    <source>
        <dbReference type="Proteomes" id="UP000316714"/>
    </source>
</evidence>
<evidence type="ECO:0000256" key="3">
    <source>
        <dbReference type="ARBA" id="ARBA00023004"/>
    </source>
</evidence>
<dbReference type="PANTHER" id="PTHR33546:SF1">
    <property type="entry name" value="LARGE, MULTIFUNCTIONAL SECRETED PROTEIN"/>
    <property type="match status" value="1"/>
</dbReference>
<feature type="signal peptide" evidence="5">
    <location>
        <begin position="1"/>
        <end position="21"/>
    </location>
</feature>
<evidence type="ECO:0000256" key="1">
    <source>
        <dbReference type="ARBA" id="ARBA00022617"/>
    </source>
</evidence>
<protein>
    <submittedName>
        <fullName evidence="7">Cytochrome c</fullName>
    </submittedName>
</protein>
<proteinExistence type="predicted"/>
<keyword evidence="8" id="KW-1185">Reference proteome</keyword>
<dbReference type="SUPFAM" id="SSF50952">
    <property type="entry name" value="Soluble quinoprotein glucose dehydrogenase"/>
    <property type="match status" value="1"/>
</dbReference>
<dbReference type="PROSITE" id="PS51007">
    <property type="entry name" value="CYTC"/>
    <property type="match status" value="1"/>
</dbReference>